<keyword evidence="3" id="KW-1185">Reference proteome</keyword>
<reference evidence="2" key="1">
    <citation type="submission" date="2023-03" db="EMBL/GenBank/DDBJ databases">
        <title>Massive genome expansion in bonnet fungi (Mycena s.s.) driven by repeated elements and novel gene families across ecological guilds.</title>
        <authorList>
            <consortium name="Lawrence Berkeley National Laboratory"/>
            <person name="Harder C.B."/>
            <person name="Miyauchi S."/>
            <person name="Viragh M."/>
            <person name="Kuo A."/>
            <person name="Thoen E."/>
            <person name="Andreopoulos B."/>
            <person name="Lu D."/>
            <person name="Skrede I."/>
            <person name="Drula E."/>
            <person name="Henrissat B."/>
            <person name="Morin E."/>
            <person name="Kohler A."/>
            <person name="Barry K."/>
            <person name="LaButti K."/>
            <person name="Morin E."/>
            <person name="Salamov A."/>
            <person name="Lipzen A."/>
            <person name="Mereny Z."/>
            <person name="Hegedus B."/>
            <person name="Baldrian P."/>
            <person name="Stursova M."/>
            <person name="Weitz H."/>
            <person name="Taylor A."/>
            <person name="Grigoriev I.V."/>
            <person name="Nagy L.G."/>
            <person name="Martin F."/>
            <person name="Kauserud H."/>
        </authorList>
    </citation>
    <scope>NUCLEOTIDE SEQUENCE</scope>
    <source>
        <strain evidence="2">9284</strain>
    </source>
</reference>
<protein>
    <submittedName>
        <fullName evidence="2">Uncharacterized protein</fullName>
    </submittedName>
</protein>
<feature type="region of interest" description="Disordered" evidence="1">
    <location>
        <begin position="1"/>
        <end position="20"/>
    </location>
</feature>
<evidence type="ECO:0000313" key="2">
    <source>
        <dbReference type="EMBL" id="KAJ7604543.1"/>
    </source>
</evidence>
<dbReference type="EMBL" id="JARKIF010000101">
    <property type="protein sequence ID" value="KAJ7604543.1"/>
    <property type="molecule type" value="Genomic_DNA"/>
</dbReference>
<gene>
    <name evidence="2" type="ORF">FB45DRAFT_880512</name>
</gene>
<evidence type="ECO:0000256" key="1">
    <source>
        <dbReference type="SAM" id="MobiDB-lite"/>
    </source>
</evidence>
<evidence type="ECO:0000313" key="3">
    <source>
        <dbReference type="Proteomes" id="UP001221142"/>
    </source>
</evidence>
<name>A0AAD7F960_9AGAR</name>
<sequence>MYQSDSGVGTNSDEEELGNPKWQGVAVFSTARPRMPADSGFAFKLDKREQLAIGGVEYVHLGVEFHLVRRDEEGGNLSFEKVTANTCIYAIPNQNQMTSVALRAHGPTVDARTRRTCGVGMGNFLLFESSLMTGLVKSQDLHYHRRRRRSGNHIRYGRQFYESEIDWPMISESSDDNPGMIFCSGPPLVQIISGSSADHSEIIGT</sequence>
<organism evidence="2 3">
    <name type="scientific">Roridomyces roridus</name>
    <dbReference type="NCBI Taxonomy" id="1738132"/>
    <lineage>
        <taxon>Eukaryota</taxon>
        <taxon>Fungi</taxon>
        <taxon>Dikarya</taxon>
        <taxon>Basidiomycota</taxon>
        <taxon>Agaricomycotina</taxon>
        <taxon>Agaricomycetes</taxon>
        <taxon>Agaricomycetidae</taxon>
        <taxon>Agaricales</taxon>
        <taxon>Marasmiineae</taxon>
        <taxon>Mycenaceae</taxon>
        <taxon>Roridomyces</taxon>
    </lineage>
</organism>
<dbReference type="AlphaFoldDB" id="A0AAD7F960"/>
<accession>A0AAD7F960</accession>
<proteinExistence type="predicted"/>
<dbReference type="Proteomes" id="UP001221142">
    <property type="component" value="Unassembled WGS sequence"/>
</dbReference>
<feature type="compositionally biased region" description="Polar residues" evidence="1">
    <location>
        <begin position="1"/>
        <end position="11"/>
    </location>
</feature>
<comment type="caution">
    <text evidence="2">The sequence shown here is derived from an EMBL/GenBank/DDBJ whole genome shotgun (WGS) entry which is preliminary data.</text>
</comment>